<name>A0AAN7A5F2_9PEZI</name>
<proteinExistence type="predicted"/>
<gene>
    <name evidence="2" type="ORF">QBC36DRAFT_381254</name>
</gene>
<dbReference type="AlphaFoldDB" id="A0AAN7A5F2"/>
<feature type="chain" id="PRO_5042871119" evidence="1">
    <location>
        <begin position="23"/>
        <end position="615"/>
    </location>
</feature>
<reference evidence="2" key="1">
    <citation type="journal article" date="2023" name="Mol. Phylogenet. Evol.">
        <title>Genome-scale phylogeny and comparative genomics of the fungal order Sordariales.</title>
        <authorList>
            <person name="Hensen N."/>
            <person name="Bonometti L."/>
            <person name="Westerberg I."/>
            <person name="Brannstrom I.O."/>
            <person name="Guillou S."/>
            <person name="Cros-Aarteil S."/>
            <person name="Calhoun S."/>
            <person name="Haridas S."/>
            <person name="Kuo A."/>
            <person name="Mondo S."/>
            <person name="Pangilinan J."/>
            <person name="Riley R."/>
            <person name="LaButti K."/>
            <person name="Andreopoulos B."/>
            <person name="Lipzen A."/>
            <person name="Chen C."/>
            <person name="Yan M."/>
            <person name="Daum C."/>
            <person name="Ng V."/>
            <person name="Clum A."/>
            <person name="Steindorff A."/>
            <person name="Ohm R.A."/>
            <person name="Martin F."/>
            <person name="Silar P."/>
            <person name="Natvig D.O."/>
            <person name="Lalanne C."/>
            <person name="Gautier V."/>
            <person name="Ament-Velasquez S.L."/>
            <person name="Kruys A."/>
            <person name="Hutchinson M.I."/>
            <person name="Powell A.J."/>
            <person name="Barry K."/>
            <person name="Miller A.N."/>
            <person name="Grigoriev I.V."/>
            <person name="Debuchy R."/>
            <person name="Gladieux P."/>
            <person name="Hiltunen Thoren M."/>
            <person name="Johannesson H."/>
        </authorList>
    </citation>
    <scope>NUCLEOTIDE SEQUENCE</scope>
    <source>
        <strain evidence="2">CBS 892.96</strain>
    </source>
</reference>
<organism evidence="2 3">
    <name type="scientific">Triangularia setosa</name>
    <dbReference type="NCBI Taxonomy" id="2587417"/>
    <lineage>
        <taxon>Eukaryota</taxon>
        <taxon>Fungi</taxon>
        <taxon>Dikarya</taxon>
        <taxon>Ascomycota</taxon>
        <taxon>Pezizomycotina</taxon>
        <taxon>Sordariomycetes</taxon>
        <taxon>Sordariomycetidae</taxon>
        <taxon>Sordariales</taxon>
        <taxon>Podosporaceae</taxon>
        <taxon>Triangularia</taxon>
    </lineage>
</organism>
<evidence type="ECO:0000313" key="2">
    <source>
        <dbReference type="EMBL" id="KAK4173107.1"/>
    </source>
</evidence>
<sequence>MWHPSVGTAFLLGLATASVALAAPPTAPTGKAMRLFITQLLITLVVTLERKVASRAASTTETDSTATGSITAESAASLALTSTSLSTAPTSTAGGVYKIIYDEEYYSGDLSAIGASTFEICINRSFYMKKQPNELVIADDVATAISPPVWAVLRCIRFQTPKSIDRPSETSPHPTMQRSTMPRYKAVSLFLKMLHPQVTLENSALVSITCSEGSVVVEASTIAVQQLIMNTRSTRELYTLNCSGTGNASTAPPISSSSATPGSPLSPGVFALYKALKEAVNQALYPSNEIGQEALGSKLREWGMEPPSLLADHSLMKAVGACPPTRTSGVPTKRSLSRYKWLLERLGWDDLTNFACDDLVAEIIGGLNNAAATKYNFNYAWRVTYPATNNQKFPTQFLMKRLDVPEAIDGFSVLPPVSQEHAAWAPIPTTTPQPLSRADIFAVKLLHQRGEHSAAGCDSQHSGSLIDHYEPADILVLRRLKVNGSAHVHGYTSGYTSGYQRLSNPSANPLVENSVWYLSCDGTLYAFTSQGMDAMGGPPREGCWVNLASLYRGLKCDFRAFAIATCVKEEATKTLDCTPGMSGDVMRANTPAFAVSSLNRNSTTGFVDERVNSLS</sequence>
<keyword evidence="1" id="KW-0732">Signal</keyword>
<evidence type="ECO:0000313" key="3">
    <source>
        <dbReference type="Proteomes" id="UP001302321"/>
    </source>
</evidence>
<keyword evidence="3" id="KW-1185">Reference proteome</keyword>
<reference evidence="2" key="2">
    <citation type="submission" date="2023-05" db="EMBL/GenBank/DDBJ databases">
        <authorList>
            <consortium name="Lawrence Berkeley National Laboratory"/>
            <person name="Steindorff A."/>
            <person name="Hensen N."/>
            <person name="Bonometti L."/>
            <person name="Westerberg I."/>
            <person name="Brannstrom I.O."/>
            <person name="Guillou S."/>
            <person name="Cros-Aarteil S."/>
            <person name="Calhoun S."/>
            <person name="Haridas S."/>
            <person name="Kuo A."/>
            <person name="Mondo S."/>
            <person name="Pangilinan J."/>
            <person name="Riley R."/>
            <person name="Labutti K."/>
            <person name="Andreopoulos B."/>
            <person name="Lipzen A."/>
            <person name="Chen C."/>
            <person name="Yanf M."/>
            <person name="Daum C."/>
            <person name="Ng V."/>
            <person name="Clum A."/>
            <person name="Ohm R."/>
            <person name="Martin F."/>
            <person name="Silar P."/>
            <person name="Natvig D."/>
            <person name="Lalanne C."/>
            <person name="Gautier V."/>
            <person name="Ament-Velasquez S.L."/>
            <person name="Kruys A."/>
            <person name="Hutchinson M.I."/>
            <person name="Powell A.J."/>
            <person name="Barry K."/>
            <person name="Miller A.N."/>
            <person name="Grigoriev I.V."/>
            <person name="Debuchy R."/>
            <person name="Gladieux P."/>
            <person name="Thoren M.H."/>
            <person name="Johannesson H."/>
        </authorList>
    </citation>
    <scope>NUCLEOTIDE SEQUENCE</scope>
    <source>
        <strain evidence="2">CBS 892.96</strain>
    </source>
</reference>
<accession>A0AAN7A5F2</accession>
<feature type="signal peptide" evidence="1">
    <location>
        <begin position="1"/>
        <end position="22"/>
    </location>
</feature>
<evidence type="ECO:0000256" key="1">
    <source>
        <dbReference type="SAM" id="SignalP"/>
    </source>
</evidence>
<dbReference type="Proteomes" id="UP001302321">
    <property type="component" value="Unassembled WGS sequence"/>
</dbReference>
<protein>
    <submittedName>
        <fullName evidence="2">Uncharacterized protein</fullName>
    </submittedName>
</protein>
<dbReference type="EMBL" id="MU866368">
    <property type="protein sequence ID" value="KAK4173107.1"/>
    <property type="molecule type" value="Genomic_DNA"/>
</dbReference>
<comment type="caution">
    <text evidence="2">The sequence shown here is derived from an EMBL/GenBank/DDBJ whole genome shotgun (WGS) entry which is preliminary data.</text>
</comment>